<evidence type="ECO:0000256" key="5">
    <source>
        <dbReference type="ARBA" id="ARBA00022927"/>
    </source>
</evidence>
<evidence type="ECO:0000256" key="1">
    <source>
        <dbReference type="ARBA" id="ARBA00004651"/>
    </source>
</evidence>
<dbReference type="GO" id="GO:0005886">
    <property type="term" value="C:plasma membrane"/>
    <property type="evidence" value="ECO:0007669"/>
    <property type="project" value="UniProtKB-SubCell"/>
</dbReference>
<evidence type="ECO:0000256" key="9">
    <source>
        <dbReference type="RuleBase" id="RU003945"/>
    </source>
</evidence>
<keyword evidence="2" id="KW-0813">Transport</keyword>
<keyword evidence="4 9" id="KW-0812">Transmembrane</keyword>
<evidence type="ECO:0000313" key="13">
    <source>
        <dbReference type="Proteomes" id="UP000229056"/>
    </source>
</evidence>
<dbReference type="CDD" id="cd20070">
    <property type="entry name" value="5TM_YidC_Alb3"/>
    <property type="match status" value="1"/>
</dbReference>
<evidence type="ECO:0000256" key="2">
    <source>
        <dbReference type="ARBA" id="ARBA00022448"/>
    </source>
</evidence>
<evidence type="ECO:0000256" key="6">
    <source>
        <dbReference type="ARBA" id="ARBA00022989"/>
    </source>
</evidence>
<keyword evidence="3" id="KW-1003">Cell membrane</keyword>
<accession>A0A2H0W7H2</accession>
<feature type="transmembrane region" description="Helical" evidence="10">
    <location>
        <begin position="189"/>
        <end position="209"/>
    </location>
</feature>
<dbReference type="EMBL" id="PEZY01000002">
    <property type="protein sequence ID" value="PIS06541.1"/>
    <property type="molecule type" value="Genomic_DNA"/>
</dbReference>
<keyword evidence="7 10" id="KW-0472">Membrane</keyword>
<name>A0A2H0W7H2_9BACT</name>
<organism evidence="12 13">
    <name type="scientific">Candidatus Buchananbacteria bacterium CG10_big_fil_rev_8_21_14_0_10_33_19</name>
    <dbReference type="NCBI Taxonomy" id="1974525"/>
    <lineage>
        <taxon>Bacteria</taxon>
        <taxon>Candidatus Buchananiibacteriota</taxon>
    </lineage>
</organism>
<evidence type="ECO:0000256" key="3">
    <source>
        <dbReference type="ARBA" id="ARBA00022475"/>
    </source>
</evidence>
<dbReference type="PANTHER" id="PTHR12428">
    <property type="entry name" value="OXA1"/>
    <property type="match status" value="1"/>
</dbReference>
<comment type="subcellular location">
    <subcellularLocation>
        <location evidence="1">Cell membrane</location>
        <topology evidence="1">Multi-pass membrane protein</topology>
    </subcellularLocation>
    <subcellularLocation>
        <location evidence="9">Membrane</location>
        <topology evidence="9">Multi-pass membrane protein</topology>
    </subcellularLocation>
</comment>
<dbReference type="NCBIfam" id="TIGR03592">
    <property type="entry name" value="yidC_oxa1_cterm"/>
    <property type="match status" value="1"/>
</dbReference>
<dbReference type="PANTHER" id="PTHR12428:SF65">
    <property type="entry name" value="CYTOCHROME C OXIDASE ASSEMBLY PROTEIN COX18, MITOCHONDRIAL"/>
    <property type="match status" value="1"/>
</dbReference>
<dbReference type="GO" id="GO:0032977">
    <property type="term" value="F:membrane insertase activity"/>
    <property type="evidence" value="ECO:0007669"/>
    <property type="project" value="InterPro"/>
</dbReference>
<protein>
    <recommendedName>
        <fullName evidence="11">Membrane insertase YidC/Oxa/ALB C-terminal domain-containing protein</fullName>
    </recommendedName>
</protein>
<dbReference type="InterPro" id="IPR047196">
    <property type="entry name" value="YidC_ALB_C"/>
</dbReference>
<dbReference type="GO" id="GO:0051205">
    <property type="term" value="P:protein insertion into membrane"/>
    <property type="evidence" value="ECO:0007669"/>
    <property type="project" value="TreeGrafter"/>
</dbReference>
<dbReference type="Pfam" id="PF02096">
    <property type="entry name" value="60KD_IMP"/>
    <property type="match status" value="1"/>
</dbReference>
<proteinExistence type="inferred from homology"/>
<dbReference type="GO" id="GO:0015031">
    <property type="term" value="P:protein transport"/>
    <property type="evidence" value="ECO:0007669"/>
    <property type="project" value="UniProtKB-KW"/>
</dbReference>
<evidence type="ECO:0000256" key="8">
    <source>
        <dbReference type="ARBA" id="ARBA00023186"/>
    </source>
</evidence>
<sequence length="266" mass="30260">MGQLFHIALYQPILNFLVLVYNFTPGHDIGLAIIIMTVIIKLLLYPFSLKSIKSQKALQDIQPKIEALKVKYKDQKDKLAQEMMVLYKNEKVSPFSSCLPLLIQLPFLIAVFEVFRSGLSTNSLEVLYPFVYNPGSLNPITLGLFDLSKPQITLAILAGLAQFWQVKMLNTKKPEVKTEGSKDESMMVIMNKQMMFMMPIMTVFIGASLPGGLSLYWFITTLITALMQLFAFRHKKELLVEVIDKNNYNSDNIVEGEIINEVKEIK</sequence>
<evidence type="ECO:0000256" key="10">
    <source>
        <dbReference type="SAM" id="Phobius"/>
    </source>
</evidence>
<dbReference type="InterPro" id="IPR028055">
    <property type="entry name" value="YidC/Oxa/ALB_C"/>
</dbReference>
<evidence type="ECO:0000256" key="7">
    <source>
        <dbReference type="ARBA" id="ARBA00023136"/>
    </source>
</evidence>
<dbReference type="InterPro" id="IPR001708">
    <property type="entry name" value="YidC/ALB3/OXA1/COX18"/>
</dbReference>
<keyword evidence="8" id="KW-0143">Chaperone</keyword>
<feature type="transmembrane region" description="Helical" evidence="10">
    <location>
        <begin position="29"/>
        <end position="47"/>
    </location>
</feature>
<feature type="domain" description="Membrane insertase YidC/Oxa/ALB C-terminal" evidence="11">
    <location>
        <begin position="30"/>
        <end position="231"/>
    </location>
</feature>
<dbReference type="Proteomes" id="UP000229056">
    <property type="component" value="Unassembled WGS sequence"/>
</dbReference>
<reference evidence="13" key="1">
    <citation type="submission" date="2017-09" db="EMBL/GenBank/DDBJ databases">
        <title>Depth-based differentiation of microbial function through sediment-hosted aquifers and enrichment of novel symbionts in the deep terrestrial subsurface.</title>
        <authorList>
            <person name="Probst A.J."/>
            <person name="Ladd B."/>
            <person name="Jarett J.K."/>
            <person name="Geller-Mcgrath D.E."/>
            <person name="Sieber C.M.K."/>
            <person name="Emerson J.B."/>
            <person name="Anantharaman K."/>
            <person name="Thomas B.C."/>
            <person name="Malmstrom R."/>
            <person name="Stieglmeier M."/>
            <person name="Klingl A."/>
            <person name="Woyke T."/>
            <person name="Ryan C.M."/>
            <person name="Banfield J.F."/>
        </authorList>
    </citation>
    <scope>NUCLEOTIDE SEQUENCE [LARGE SCALE GENOMIC DNA]</scope>
</reference>
<keyword evidence="6 10" id="KW-1133">Transmembrane helix</keyword>
<comment type="similarity">
    <text evidence="9">Belongs to the OXA1/ALB3/YidC family.</text>
</comment>
<comment type="caution">
    <text evidence="12">The sequence shown here is derived from an EMBL/GenBank/DDBJ whole genome shotgun (WGS) entry which is preliminary data.</text>
</comment>
<keyword evidence="5" id="KW-0653">Protein transport</keyword>
<dbReference type="AlphaFoldDB" id="A0A2H0W7H2"/>
<evidence type="ECO:0000313" key="12">
    <source>
        <dbReference type="EMBL" id="PIS06541.1"/>
    </source>
</evidence>
<gene>
    <name evidence="12" type="ORF">COT80_00270</name>
</gene>
<evidence type="ECO:0000259" key="11">
    <source>
        <dbReference type="Pfam" id="PF02096"/>
    </source>
</evidence>
<evidence type="ECO:0000256" key="4">
    <source>
        <dbReference type="ARBA" id="ARBA00022692"/>
    </source>
</evidence>
<feature type="transmembrane region" description="Helical" evidence="10">
    <location>
        <begin position="7"/>
        <end position="23"/>
    </location>
</feature>
<feature type="transmembrane region" description="Helical" evidence="10">
    <location>
        <begin position="92"/>
        <end position="112"/>
    </location>
</feature>